<accession>A0A9P4WA57</accession>
<keyword evidence="2" id="KW-0175">Coiled coil</keyword>
<dbReference type="Proteomes" id="UP000801428">
    <property type="component" value="Unassembled WGS sequence"/>
</dbReference>
<name>A0A9P4WA57_CURKU</name>
<protein>
    <recommendedName>
        <fullName evidence="1">Vacuolar ATPase assembly protein VMA22</fullName>
    </recommendedName>
</protein>
<evidence type="ECO:0000313" key="5">
    <source>
        <dbReference type="Proteomes" id="UP000801428"/>
    </source>
</evidence>
<evidence type="ECO:0000256" key="2">
    <source>
        <dbReference type="SAM" id="Coils"/>
    </source>
</evidence>
<gene>
    <name evidence="4" type="ORF">E8E13_002829</name>
</gene>
<evidence type="ECO:0000256" key="1">
    <source>
        <dbReference type="ARBA" id="ARBA00093634"/>
    </source>
</evidence>
<feature type="region of interest" description="Disordered" evidence="3">
    <location>
        <begin position="82"/>
        <end position="154"/>
    </location>
</feature>
<dbReference type="AlphaFoldDB" id="A0A9P4WA57"/>
<dbReference type="GO" id="GO:0070072">
    <property type="term" value="P:vacuolar proton-transporting V-type ATPase complex assembly"/>
    <property type="evidence" value="ECO:0007669"/>
    <property type="project" value="InterPro"/>
</dbReference>
<feature type="compositionally biased region" description="Basic and acidic residues" evidence="3">
    <location>
        <begin position="119"/>
        <end position="140"/>
    </location>
</feature>
<evidence type="ECO:0000256" key="3">
    <source>
        <dbReference type="SAM" id="MobiDB-lite"/>
    </source>
</evidence>
<sequence length="154" mass="17473">MDKDALITRLDALLEQYLHTLDEYEKLMQQLSKQLSSGFFSLTQANFHNRSGVHYGQDSYDERVQATRRIIVNEDEDGKLHFSTVSTLHNSPSKASAPKEEDLEQQEETPDDFSVKASANEKSRDEHKEDTNAKAEHGADAPKPVIADPIRFIQ</sequence>
<reference evidence="4" key="1">
    <citation type="submission" date="2019-04" db="EMBL/GenBank/DDBJ databases">
        <title>Sequencing of skin fungus with MAO and IRED activity.</title>
        <authorList>
            <person name="Marsaioli A.J."/>
            <person name="Bonatto J.M.C."/>
            <person name="Reis Junior O."/>
        </authorList>
    </citation>
    <scope>NUCLEOTIDE SEQUENCE</scope>
    <source>
        <strain evidence="4">30M1</strain>
    </source>
</reference>
<dbReference type="GO" id="GO:0051082">
    <property type="term" value="F:unfolded protein binding"/>
    <property type="evidence" value="ECO:0007669"/>
    <property type="project" value="TreeGrafter"/>
</dbReference>
<dbReference type="InterPro" id="IPR040357">
    <property type="entry name" value="Vma22/CCDC115"/>
</dbReference>
<comment type="caution">
    <text evidence="4">The sequence shown here is derived from an EMBL/GenBank/DDBJ whole genome shotgun (WGS) entry which is preliminary data.</text>
</comment>
<dbReference type="EMBL" id="SWKU01000014">
    <property type="protein sequence ID" value="KAF3000712.1"/>
    <property type="molecule type" value="Genomic_DNA"/>
</dbReference>
<dbReference type="PANTHER" id="PTHR31996:SF2">
    <property type="entry name" value="COILED-COIL DOMAIN-CONTAINING PROTEIN 115"/>
    <property type="match status" value="1"/>
</dbReference>
<dbReference type="Pfam" id="PF21730">
    <property type="entry name" value="Vma22_CCDC115"/>
    <property type="match status" value="1"/>
</dbReference>
<dbReference type="OrthoDB" id="408631at2759"/>
<keyword evidence="5" id="KW-1185">Reference proteome</keyword>
<feature type="compositionally biased region" description="Polar residues" evidence="3">
    <location>
        <begin position="83"/>
        <end position="94"/>
    </location>
</feature>
<proteinExistence type="predicted"/>
<feature type="coiled-coil region" evidence="2">
    <location>
        <begin position="7"/>
        <end position="34"/>
    </location>
</feature>
<evidence type="ECO:0000313" key="4">
    <source>
        <dbReference type="EMBL" id="KAF3000712.1"/>
    </source>
</evidence>
<organism evidence="4 5">
    <name type="scientific">Curvularia kusanoi</name>
    <name type="common">Cochliobolus kusanoi</name>
    <dbReference type="NCBI Taxonomy" id="90978"/>
    <lineage>
        <taxon>Eukaryota</taxon>
        <taxon>Fungi</taxon>
        <taxon>Dikarya</taxon>
        <taxon>Ascomycota</taxon>
        <taxon>Pezizomycotina</taxon>
        <taxon>Dothideomycetes</taxon>
        <taxon>Pleosporomycetidae</taxon>
        <taxon>Pleosporales</taxon>
        <taxon>Pleosporineae</taxon>
        <taxon>Pleosporaceae</taxon>
        <taxon>Curvularia</taxon>
    </lineage>
</organism>
<dbReference type="GO" id="GO:1990871">
    <property type="term" value="C:Vma12-Vma22 assembly complex"/>
    <property type="evidence" value="ECO:0007669"/>
    <property type="project" value="TreeGrafter"/>
</dbReference>
<feature type="compositionally biased region" description="Acidic residues" evidence="3">
    <location>
        <begin position="101"/>
        <end position="111"/>
    </location>
</feature>
<dbReference type="PANTHER" id="PTHR31996">
    <property type="entry name" value="COILED-COIL DOMAIN-CONTAINING PROTEIN 115"/>
    <property type="match status" value="1"/>
</dbReference>